<sequence>MHPVSLLPTLLLMALPMSALANYPHQPPTNSLHLPLALDEADLDCSPQVEAQVQQSPAGVRLKNPEIVNTTTMILPVEPYVNTTTTTPPTKMKTKLLKRHDHCDGHCDCDKHQAPKPKVLVYNNGTVVGNGTLMAGAGGNLTTSVVGGNATVKGEGMEKKKESAAVGRGVEVGVLMMGVVAVAVMGLVV</sequence>
<gene>
    <name evidence="2" type="ORF">EX30DRAFT_139099</name>
</gene>
<evidence type="ECO:0000313" key="2">
    <source>
        <dbReference type="EMBL" id="TGZ82714.1"/>
    </source>
</evidence>
<name>A0A4S2N1C3_9PEZI</name>
<keyword evidence="3" id="KW-1185">Reference proteome</keyword>
<proteinExistence type="predicted"/>
<protein>
    <submittedName>
        <fullName evidence="2">Uncharacterized protein</fullName>
    </submittedName>
</protein>
<dbReference type="Proteomes" id="UP000298138">
    <property type="component" value="Unassembled WGS sequence"/>
</dbReference>
<accession>A0A4S2N1C3</accession>
<dbReference type="EMBL" id="ML220114">
    <property type="protein sequence ID" value="TGZ82714.1"/>
    <property type="molecule type" value="Genomic_DNA"/>
</dbReference>
<reference evidence="2 3" key="1">
    <citation type="submission" date="2019-04" db="EMBL/GenBank/DDBJ databases">
        <title>Comparative genomics and transcriptomics to analyze fruiting body development in filamentous ascomycetes.</title>
        <authorList>
            <consortium name="DOE Joint Genome Institute"/>
            <person name="Lutkenhaus R."/>
            <person name="Traeger S."/>
            <person name="Breuer J."/>
            <person name="Kuo A."/>
            <person name="Lipzen A."/>
            <person name="Pangilinan J."/>
            <person name="Dilworth D."/>
            <person name="Sandor L."/>
            <person name="Poggeler S."/>
            <person name="Barry K."/>
            <person name="Grigoriev I.V."/>
            <person name="Nowrousian M."/>
        </authorList>
    </citation>
    <scope>NUCLEOTIDE SEQUENCE [LARGE SCALE GENOMIC DNA]</scope>
    <source>
        <strain evidence="2 3">CBS 389.68</strain>
    </source>
</reference>
<feature type="signal peptide" evidence="1">
    <location>
        <begin position="1"/>
        <end position="21"/>
    </location>
</feature>
<evidence type="ECO:0000313" key="3">
    <source>
        <dbReference type="Proteomes" id="UP000298138"/>
    </source>
</evidence>
<feature type="chain" id="PRO_5020502678" evidence="1">
    <location>
        <begin position="22"/>
        <end position="189"/>
    </location>
</feature>
<dbReference type="InParanoid" id="A0A4S2N1C3"/>
<organism evidence="2 3">
    <name type="scientific">Ascodesmis nigricans</name>
    <dbReference type="NCBI Taxonomy" id="341454"/>
    <lineage>
        <taxon>Eukaryota</taxon>
        <taxon>Fungi</taxon>
        <taxon>Dikarya</taxon>
        <taxon>Ascomycota</taxon>
        <taxon>Pezizomycotina</taxon>
        <taxon>Pezizomycetes</taxon>
        <taxon>Pezizales</taxon>
        <taxon>Ascodesmidaceae</taxon>
        <taxon>Ascodesmis</taxon>
    </lineage>
</organism>
<keyword evidence="1" id="KW-0732">Signal</keyword>
<evidence type="ECO:0000256" key="1">
    <source>
        <dbReference type="SAM" id="SignalP"/>
    </source>
</evidence>
<dbReference type="AlphaFoldDB" id="A0A4S2N1C3"/>